<proteinExistence type="predicted"/>
<organism evidence="1 2">
    <name type="scientific">Bauhinia variegata</name>
    <name type="common">Purple orchid tree</name>
    <name type="synonym">Phanera variegata</name>
    <dbReference type="NCBI Taxonomy" id="167791"/>
    <lineage>
        <taxon>Eukaryota</taxon>
        <taxon>Viridiplantae</taxon>
        <taxon>Streptophyta</taxon>
        <taxon>Embryophyta</taxon>
        <taxon>Tracheophyta</taxon>
        <taxon>Spermatophyta</taxon>
        <taxon>Magnoliopsida</taxon>
        <taxon>eudicotyledons</taxon>
        <taxon>Gunneridae</taxon>
        <taxon>Pentapetalae</taxon>
        <taxon>rosids</taxon>
        <taxon>fabids</taxon>
        <taxon>Fabales</taxon>
        <taxon>Fabaceae</taxon>
        <taxon>Cercidoideae</taxon>
        <taxon>Cercideae</taxon>
        <taxon>Bauhiniinae</taxon>
        <taxon>Bauhinia</taxon>
    </lineage>
</organism>
<evidence type="ECO:0000313" key="1">
    <source>
        <dbReference type="EMBL" id="KAI4336806.1"/>
    </source>
</evidence>
<keyword evidence="2" id="KW-1185">Reference proteome</keyword>
<gene>
    <name evidence="1" type="ORF">L6164_015286</name>
</gene>
<evidence type="ECO:0000313" key="2">
    <source>
        <dbReference type="Proteomes" id="UP000828941"/>
    </source>
</evidence>
<reference evidence="1 2" key="1">
    <citation type="journal article" date="2022" name="DNA Res.">
        <title>Chromosomal-level genome assembly of the orchid tree Bauhinia variegata (Leguminosae; Cercidoideae) supports the allotetraploid origin hypothesis of Bauhinia.</title>
        <authorList>
            <person name="Zhong Y."/>
            <person name="Chen Y."/>
            <person name="Zheng D."/>
            <person name="Pang J."/>
            <person name="Liu Y."/>
            <person name="Luo S."/>
            <person name="Meng S."/>
            <person name="Qian L."/>
            <person name="Wei D."/>
            <person name="Dai S."/>
            <person name="Zhou R."/>
        </authorList>
    </citation>
    <scope>NUCLEOTIDE SEQUENCE [LARGE SCALE GENOMIC DNA]</scope>
    <source>
        <strain evidence="1">BV-YZ2020</strain>
    </source>
</reference>
<name>A0ACB9NLE6_BAUVA</name>
<accession>A0ACB9NLE6</accession>
<dbReference type="Proteomes" id="UP000828941">
    <property type="component" value="Chromosome 6"/>
</dbReference>
<protein>
    <submittedName>
        <fullName evidence="1">Uncharacterized protein</fullName>
    </submittedName>
</protein>
<comment type="caution">
    <text evidence="1">The sequence shown here is derived from an EMBL/GenBank/DDBJ whole genome shotgun (WGS) entry which is preliminary data.</text>
</comment>
<sequence>MRGLHKSKTVSWASDIDLCQETKRRTSATSNMGGPSHSDNFRRRTALAYRSITLKEESPSQVGSNSQDHLQAKTSLLLHSGETSPDDIRPPGFEGNISSDQLQIKPSQIPVIRWIDPPKIVLNFTWQVVAGEESKEVEDENQREMRVLEAIYPRPSSIPPNPSVSTDVENCHCIDVQAPSIPITPIEDEDVALDSSSDVPLGSHPSSLVPGMPDSKSPARVHGVESDVAVTNIMKSSDEHGNSIDPELLNKILSKPEVIEKLVKDYGASNNLQYVPNARPASVAFPNPPAPVNQAETNAAFSASPSYPQPTWGPGAHIPTQWLPPPAVNPVPVSSSVGAPPTKDLHYYKSLIQQHGGERQENLSHFSNRRIQQPVANQETAQNSRPREPKPKIMKPCIYFNTPRGCRNGANCAYQHDVAFQPRGSAVPGVQGSKRMKMDSEISS</sequence>
<dbReference type="EMBL" id="CM039431">
    <property type="protein sequence ID" value="KAI4336806.1"/>
    <property type="molecule type" value="Genomic_DNA"/>
</dbReference>